<evidence type="ECO:0000256" key="3">
    <source>
        <dbReference type="ARBA" id="ARBA00022741"/>
    </source>
</evidence>
<comment type="similarity">
    <text evidence="1">Belongs to the helicase family. UvrD subfamily.</text>
</comment>
<keyword evidence="6 15" id="KW-0347">Helicase</keyword>
<dbReference type="InterPro" id="IPR000212">
    <property type="entry name" value="DNA_helicase_UvrD/REP"/>
</dbReference>
<comment type="catalytic activity">
    <reaction evidence="14">
        <text>ATP + H2O = ADP + phosphate + H(+)</text>
        <dbReference type="Rhea" id="RHEA:13065"/>
        <dbReference type="ChEBI" id="CHEBI:15377"/>
        <dbReference type="ChEBI" id="CHEBI:15378"/>
        <dbReference type="ChEBI" id="CHEBI:30616"/>
        <dbReference type="ChEBI" id="CHEBI:43474"/>
        <dbReference type="ChEBI" id="CHEBI:456216"/>
        <dbReference type="EC" id="5.6.2.4"/>
    </reaction>
</comment>
<organism evidence="19 20">
    <name type="scientific">Streptomyces liangshanensis</name>
    <dbReference type="NCBI Taxonomy" id="2717324"/>
    <lineage>
        <taxon>Bacteria</taxon>
        <taxon>Bacillati</taxon>
        <taxon>Actinomycetota</taxon>
        <taxon>Actinomycetes</taxon>
        <taxon>Kitasatosporales</taxon>
        <taxon>Streptomycetaceae</taxon>
        <taxon>Streptomyces</taxon>
    </lineage>
</organism>
<feature type="domain" description="UvrD-like helicase C-terminal" evidence="18">
    <location>
        <begin position="339"/>
        <end position="914"/>
    </location>
</feature>
<dbReference type="SUPFAM" id="SSF52980">
    <property type="entry name" value="Restriction endonuclease-like"/>
    <property type="match status" value="1"/>
</dbReference>
<keyword evidence="8 15" id="KW-0067">ATP-binding</keyword>
<dbReference type="RefSeq" id="WP_167027463.1">
    <property type="nucleotide sequence ID" value="NZ_CP050177.1"/>
</dbReference>
<dbReference type="InterPro" id="IPR011335">
    <property type="entry name" value="Restrct_endonuc-II-like"/>
</dbReference>
<evidence type="ECO:0000256" key="9">
    <source>
        <dbReference type="ARBA" id="ARBA00023125"/>
    </source>
</evidence>
<evidence type="ECO:0000256" key="16">
    <source>
        <dbReference type="SAM" id="MobiDB-lite"/>
    </source>
</evidence>
<evidence type="ECO:0000256" key="1">
    <source>
        <dbReference type="ARBA" id="ARBA00009922"/>
    </source>
</evidence>
<dbReference type="InterPro" id="IPR013986">
    <property type="entry name" value="DExx_box_DNA_helicase_dom_sf"/>
</dbReference>
<dbReference type="GO" id="GO:0000725">
    <property type="term" value="P:recombinational repair"/>
    <property type="evidence" value="ECO:0007669"/>
    <property type="project" value="TreeGrafter"/>
</dbReference>
<evidence type="ECO:0000256" key="8">
    <source>
        <dbReference type="ARBA" id="ARBA00022840"/>
    </source>
</evidence>
<dbReference type="Pfam" id="PF00580">
    <property type="entry name" value="UvrD-helicase"/>
    <property type="match status" value="1"/>
</dbReference>
<feature type="compositionally biased region" description="Low complexity" evidence="16">
    <location>
        <begin position="469"/>
        <end position="488"/>
    </location>
</feature>
<feature type="compositionally biased region" description="Basic and acidic residues" evidence="16">
    <location>
        <begin position="560"/>
        <end position="571"/>
    </location>
</feature>
<feature type="domain" description="UvrD-like helicase ATP-binding" evidence="17">
    <location>
        <begin position="37"/>
        <end position="339"/>
    </location>
</feature>
<evidence type="ECO:0000313" key="20">
    <source>
        <dbReference type="Proteomes" id="UP000501179"/>
    </source>
</evidence>
<accession>A0A6G9GX47</accession>
<evidence type="ECO:0000256" key="7">
    <source>
        <dbReference type="ARBA" id="ARBA00022839"/>
    </source>
</evidence>
<dbReference type="KEGG" id="slia:HA039_11105"/>
<dbReference type="GO" id="GO:0004527">
    <property type="term" value="F:exonuclease activity"/>
    <property type="evidence" value="ECO:0007669"/>
    <property type="project" value="UniProtKB-KW"/>
</dbReference>
<gene>
    <name evidence="19" type="ORF">HA039_11105</name>
</gene>
<keyword evidence="2" id="KW-0540">Nuclease</keyword>
<dbReference type="CDD" id="cd17932">
    <property type="entry name" value="DEXQc_UvrD"/>
    <property type="match status" value="1"/>
</dbReference>
<evidence type="ECO:0000256" key="10">
    <source>
        <dbReference type="ARBA" id="ARBA00023204"/>
    </source>
</evidence>
<feature type="compositionally biased region" description="Basic and acidic residues" evidence="16">
    <location>
        <begin position="654"/>
        <end position="664"/>
    </location>
</feature>
<feature type="region of interest" description="Disordered" evidence="16">
    <location>
        <begin position="469"/>
        <end position="528"/>
    </location>
</feature>
<keyword evidence="4" id="KW-0227">DNA damage</keyword>
<feature type="region of interest" description="Disordered" evidence="16">
    <location>
        <begin position="1"/>
        <end position="21"/>
    </location>
</feature>
<dbReference type="InterPro" id="IPR014016">
    <property type="entry name" value="UvrD-like_ATP-bd"/>
</dbReference>
<dbReference type="GO" id="GO:0005524">
    <property type="term" value="F:ATP binding"/>
    <property type="evidence" value="ECO:0007669"/>
    <property type="project" value="UniProtKB-UniRule"/>
</dbReference>
<dbReference type="Pfam" id="PF12705">
    <property type="entry name" value="PDDEXK_1"/>
    <property type="match status" value="1"/>
</dbReference>
<dbReference type="InterPro" id="IPR011604">
    <property type="entry name" value="PDDEXK-like_dom_sf"/>
</dbReference>
<keyword evidence="9" id="KW-0238">DNA-binding</keyword>
<evidence type="ECO:0000256" key="15">
    <source>
        <dbReference type="PROSITE-ProRule" id="PRU00560"/>
    </source>
</evidence>
<dbReference type="GO" id="GO:0005829">
    <property type="term" value="C:cytosol"/>
    <property type="evidence" value="ECO:0007669"/>
    <property type="project" value="TreeGrafter"/>
</dbReference>
<sequence>MSSSSTSTGRTPHRRARQRTPGAYRLVRTAPAPVDLPVLDAAQRAVVDHAGGPLLVLAGPGTGKTTTLVESVAARVERGADPERMLVLTFSRKAAVELRDRTAVRLGGVRGPQATTFHSFCYALIRAHQEAELFTEPLRLLSGPEQDVAVRDLLAGQLDLEREGRAHIRWPDELRACLTTRGFADEVRAVLARSRELGLGPDALEAFARRTGRPDWSAAASFLAEYLDVLDMQGVIDYAELVHRAVLLASRPEVAEQLAGRYDVVFVDEYQDTDPAQVRLLEALAGQGRSLVAFGDPDQSIYAFRGADVNGILDFPDAFPGRDGRPARVEVLTTSRRSGAKLLQATRLLTRRMPLPRLPAEKTRAHRELAAVREGGHVETYTYPTASTELENIADILRRAHLEDGVPWSDMAVLVRAGGRTIPSIRRALTSAGVPLDVDGDDVPLRHEPAVSPLLTALRAVAQAATHPPAPSLLTTLPAPGTAASAPGMVAPSEAEASAPHGGRRGGPAEPGGVRPAAGADSAAAASLEGAADEAADLGRVRPVAGADGAVAAEGSASLEDARDGAAERTRTRAALRSDPAAATEAPAALEGAGDGVVGPGPVPSVDGTDFVPASGVPGVAPSGDGVLVDAPAGTGTVRTDASGGPEVSGARDGLGRAEGEGPDGHGGGLGRAGAEGPEGPGDGLGHAGGDGRDGRGGGLESADGEGPGGPGGGEAAGGGVPRPGDGDAGWLGVETALALLASPLGGMDTADLRRLGRALRDEERAAGNRLPPSSDTLLALALAQPERLVAHDPAYARGAQRLGALLRKARELLEGGGTAEEALWELWDGTPWPGRLERAALRGGAAGRNADRDLDAVCALFDAAARAEERTGGRGALNFLEELDAQDIAADTLGRRAVRPDAVRLMTAHRSKGLEWRLVVVAGVQEGLWPDLRRRGSLLEADRIGRDGLAEPLSPGALLTEERRLFYVAATRARERLVVTAVKAPADDGDQPSRFLAELGVEPRDVTGRPRRPLAVAPLVAELRATTVDPDATPALRDAAARRLARLAALTDDEGHALVPAAHPHSWWGLYEPTRSAVPLRDRDNPVALSGSTLDQLENTCALQWFLGREVKADAPATAAQGFGNVVHVLADEVASGRTPADLAVLMERLDSVWDGLAFDAPWKSAQEKEHARVALERFLRWHVTDRGGRTATATEHGFDVTLEAGPYEVRIRGSMDRVERDAEGRAYVVDFKTGKAAPTKDEVAHHPQLAVYQLAVREGALDEVFDGHRPEAGGAELVQLRQAAPKKEGGEDFPKVQAQEPLAGEWVGDLLASAAGRVLDERFTPATGQHCAHCTFRASCSARPEGRHIVE</sequence>
<dbReference type="InterPro" id="IPR027417">
    <property type="entry name" value="P-loop_NTPase"/>
</dbReference>
<protein>
    <recommendedName>
        <fullName evidence="13">DNA 3'-5' helicase</fullName>
        <ecNumber evidence="13">5.6.2.4</ecNumber>
    </recommendedName>
</protein>
<evidence type="ECO:0000256" key="13">
    <source>
        <dbReference type="ARBA" id="ARBA00034808"/>
    </source>
</evidence>
<dbReference type="EMBL" id="CP050177">
    <property type="protein sequence ID" value="QIQ02795.1"/>
    <property type="molecule type" value="Genomic_DNA"/>
</dbReference>
<evidence type="ECO:0000256" key="2">
    <source>
        <dbReference type="ARBA" id="ARBA00022722"/>
    </source>
</evidence>
<reference evidence="19 20" key="1">
    <citation type="submission" date="2020-03" db="EMBL/GenBank/DDBJ databases">
        <title>A novel species.</title>
        <authorList>
            <person name="Gao J."/>
        </authorList>
    </citation>
    <scope>NUCLEOTIDE SEQUENCE [LARGE SCALE GENOMIC DNA]</scope>
    <source>
        <strain evidence="19 20">QMT-12</strain>
    </source>
</reference>
<dbReference type="PROSITE" id="PS51198">
    <property type="entry name" value="UVRD_HELICASE_ATP_BIND"/>
    <property type="match status" value="1"/>
</dbReference>
<keyword evidence="20" id="KW-1185">Reference proteome</keyword>
<evidence type="ECO:0000256" key="12">
    <source>
        <dbReference type="ARBA" id="ARBA00034617"/>
    </source>
</evidence>
<evidence type="ECO:0000256" key="6">
    <source>
        <dbReference type="ARBA" id="ARBA00022806"/>
    </source>
</evidence>
<dbReference type="GO" id="GO:0003677">
    <property type="term" value="F:DNA binding"/>
    <property type="evidence" value="ECO:0007669"/>
    <property type="project" value="UniProtKB-KW"/>
</dbReference>
<feature type="region of interest" description="Disordered" evidence="16">
    <location>
        <begin position="554"/>
        <end position="729"/>
    </location>
</feature>
<evidence type="ECO:0000256" key="5">
    <source>
        <dbReference type="ARBA" id="ARBA00022801"/>
    </source>
</evidence>
<evidence type="ECO:0000256" key="4">
    <source>
        <dbReference type="ARBA" id="ARBA00022763"/>
    </source>
</evidence>
<keyword evidence="11" id="KW-0413">Isomerase</keyword>
<proteinExistence type="inferred from homology"/>
<feature type="compositionally biased region" description="Low complexity" evidence="16">
    <location>
        <begin position="573"/>
        <end position="592"/>
    </location>
</feature>
<dbReference type="PANTHER" id="PTHR11070">
    <property type="entry name" value="UVRD / RECB / PCRA DNA HELICASE FAMILY MEMBER"/>
    <property type="match status" value="1"/>
</dbReference>
<dbReference type="Gene3D" id="3.90.320.10">
    <property type="match status" value="1"/>
</dbReference>
<dbReference type="GO" id="GO:0033202">
    <property type="term" value="C:DNA helicase complex"/>
    <property type="evidence" value="ECO:0007669"/>
    <property type="project" value="TreeGrafter"/>
</dbReference>
<feature type="compositionally biased region" description="Low complexity" evidence="16">
    <location>
        <begin position="511"/>
        <end position="528"/>
    </location>
</feature>
<comment type="catalytic activity">
    <reaction evidence="12">
        <text>Couples ATP hydrolysis with the unwinding of duplex DNA by translocating in the 3'-5' direction.</text>
        <dbReference type="EC" id="5.6.2.4"/>
    </reaction>
</comment>
<feature type="binding site" evidence="15">
    <location>
        <begin position="58"/>
        <end position="65"/>
    </location>
    <ligand>
        <name>ATP</name>
        <dbReference type="ChEBI" id="CHEBI:30616"/>
    </ligand>
</feature>
<name>A0A6G9GX47_9ACTN</name>
<feature type="compositionally biased region" description="Gly residues" evidence="16">
    <location>
        <begin position="706"/>
        <end position="729"/>
    </location>
</feature>
<dbReference type="GO" id="GO:0043138">
    <property type="term" value="F:3'-5' DNA helicase activity"/>
    <property type="evidence" value="ECO:0007669"/>
    <property type="project" value="UniProtKB-EC"/>
</dbReference>
<dbReference type="Gene3D" id="3.40.50.300">
    <property type="entry name" value="P-loop containing nucleotide triphosphate hydrolases"/>
    <property type="match status" value="3"/>
</dbReference>
<evidence type="ECO:0000259" key="17">
    <source>
        <dbReference type="PROSITE" id="PS51198"/>
    </source>
</evidence>
<keyword evidence="10" id="KW-0234">DNA repair</keyword>
<evidence type="ECO:0000256" key="11">
    <source>
        <dbReference type="ARBA" id="ARBA00023235"/>
    </source>
</evidence>
<evidence type="ECO:0000256" key="14">
    <source>
        <dbReference type="ARBA" id="ARBA00048988"/>
    </source>
</evidence>
<dbReference type="InterPro" id="IPR014017">
    <property type="entry name" value="DNA_helicase_UvrD-like_C"/>
</dbReference>
<dbReference type="InterPro" id="IPR038726">
    <property type="entry name" value="PDDEXK_AddAB-type"/>
</dbReference>
<feature type="compositionally biased region" description="Polar residues" evidence="16">
    <location>
        <begin position="1"/>
        <end position="10"/>
    </location>
</feature>
<dbReference type="Pfam" id="PF13361">
    <property type="entry name" value="UvrD_C"/>
    <property type="match status" value="1"/>
</dbReference>
<dbReference type="PANTHER" id="PTHR11070:SF59">
    <property type="entry name" value="DNA 3'-5' HELICASE"/>
    <property type="match status" value="1"/>
</dbReference>
<dbReference type="PROSITE" id="PS51217">
    <property type="entry name" value="UVRD_HELICASE_CTER"/>
    <property type="match status" value="1"/>
</dbReference>
<dbReference type="SUPFAM" id="SSF52540">
    <property type="entry name" value="P-loop containing nucleoside triphosphate hydrolases"/>
    <property type="match status" value="2"/>
</dbReference>
<dbReference type="Gene3D" id="1.10.10.160">
    <property type="match status" value="1"/>
</dbReference>
<evidence type="ECO:0000313" key="19">
    <source>
        <dbReference type="EMBL" id="QIQ02795.1"/>
    </source>
</evidence>
<keyword evidence="5 15" id="KW-0378">Hydrolase</keyword>
<keyword evidence="3 15" id="KW-0547">Nucleotide-binding</keyword>
<dbReference type="EC" id="5.6.2.4" evidence="13"/>
<keyword evidence="7" id="KW-0269">Exonuclease</keyword>
<evidence type="ECO:0000259" key="18">
    <source>
        <dbReference type="PROSITE" id="PS51217"/>
    </source>
</evidence>
<feature type="compositionally biased region" description="Gly residues" evidence="16">
    <location>
        <begin position="665"/>
        <end position="689"/>
    </location>
</feature>
<dbReference type="Proteomes" id="UP000501179">
    <property type="component" value="Chromosome"/>
</dbReference>